<dbReference type="EMBL" id="GBXM01056829">
    <property type="protein sequence ID" value="JAH51748.1"/>
    <property type="molecule type" value="Transcribed_RNA"/>
</dbReference>
<name>A0A0E9TGC2_ANGAN</name>
<organism evidence="1">
    <name type="scientific">Anguilla anguilla</name>
    <name type="common">European freshwater eel</name>
    <name type="synonym">Muraena anguilla</name>
    <dbReference type="NCBI Taxonomy" id="7936"/>
    <lineage>
        <taxon>Eukaryota</taxon>
        <taxon>Metazoa</taxon>
        <taxon>Chordata</taxon>
        <taxon>Craniata</taxon>
        <taxon>Vertebrata</taxon>
        <taxon>Euteleostomi</taxon>
        <taxon>Actinopterygii</taxon>
        <taxon>Neopterygii</taxon>
        <taxon>Teleostei</taxon>
        <taxon>Anguilliformes</taxon>
        <taxon>Anguillidae</taxon>
        <taxon>Anguilla</taxon>
    </lineage>
</organism>
<protein>
    <submittedName>
        <fullName evidence="1">Uncharacterized protein</fullName>
    </submittedName>
</protein>
<reference evidence="1" key="2">
    <citation type="journal article" date="2015" name="Fish Shellfish Immunol.">
        <title>Early steps in the European eel (Anguilla anguilla)-Vibrio vulnificus interaction in the gills: Role of the RtxA13 toxin.</title>
        <authorList>
            <person name="Callol A."/>
            <person name="Pajuelo D."/>
            <person name="Ebbesson L."/>
            <person name="Teles M."/>
            <person name="MacKenzie S."/>
            <person name="Amaro C."/>
        </authorList>
    </citation>
    <scope>NUCLEOTIDE SEQUENCE</scope>
</reference>
<evidence type="ECO:0000313" key="1">
    <source>
        <dbReference type="EMBL" id="JAH51748.1"/>
    </source>
</evidence>
<accession>A0A0E9TGC2</accession>
<reference evidence="1" key="1">
    <citation type="submission" date="2014-11" db="EMBL/GenBank/DDBJ databases">
        <authorList>
            <person name="Amaro Gonzalez C."/>
        </authorList>
    </citation>
    <scope>NUCLEOTIDE SEQUENCE</scope>
</reference>
<sequence length="24" mass="2832">MHVTQTRNMRKMRFAVGCVLQVPE</sequence>
<proteinExistence type="predicted"/>
<dbReference type="AlphaFoldDB" id="A0A0E9TGC2"/>